<evidence type="ECO:0000256" key="7">
    <source>
        <dbReference type="ARBA" id="ARBA00022984"/>
    </source>
</evidence>
<dbReference type="CDD" id="cd16913">
    <property type="entry name" value="YkuD_like"/>
    <property type="match status" value="1"/>
</dbReference>
<keyword evidence="8 9" id="KW-0961">Cell wall biogenesis/degradation</keyword>
<protein>
    <submittedName>
        <fullName evidence="11">L,D-transpeptidase-like protein</fullName>
    </submittedName>
</protein>
<keyword evidence="6 9" id="KW-0133">Cell shape</keyword>
<proteinExistence type="inferred from homology"/>
<dbReference type="Pfam" id="PF03734">
    <property type="entry name" value="YkuD"/>
    <property type="match status" value="1"/>
</dbReference>
<dbReference type="InterPro" id="IPR038063">
    <property type="entry name" value="Transpep_catalytic_dom"/>
</dbReference>
<gene>
    <name evidence="11" type="ORF">MSZNOR_4939</name>
</gene>
<keyword evidence="3" id="KW-0328">Glycosyltransferase</keyword>
<keyword evidence="12" id="KW-1185">Reference proteome</keyword>
<evidence type="ECO:0000256" key="6">
    <source>
        <dbReference type="ARBA" id="ARBA00022960"/>
    </source>
</evidence>
<dbReference type="SUPFAM" id="SSF141523">
    <property type="entry name" value="L,D-transpeptidase catalytic domain-like"/>
    <property type="match status" value="1"/>
</dbReference>
<evidence type="ECO:0000259" key="10">
    <source>
        <dbReference type="PROSITE" id="PS52029"/>
    </source>
</evidence>
<dbReference type="InterPro" id="IPR050979">
    <property type="entry name" value="LD-transpeptidase"/>
</dbReference>
<organism evidence="11 12">
    <name type="scientific">Methylocaldum szegediense</name>
    <dbReference type="NCBI Taxonomy" id="73780"/>
    <lineage>
        <taxon>Bacteria</taxon>
        <taxon>Pseudomonadati</taxon>
        <taxon>Pseudomonadota</taxon>
        <taxon>Gammaproteobacteria</taxon>
        <taxon>Methylococcales</taxon>
        <taxon>Methylococcaceae</taxon>
        <taxon>Methylocaldum</taxon>
    </lineage>
</organism>
<dbReference type="PROSITE" id="PS52029">
    <property type="entry name" value="LD_TPASE"/>
    <property type="match status" value="1"/>
</dbReference>
<dbReference type="PANTHER" id="PTHR30582:SF24">
    <property type="entry name" value="L,D-TRANSPEPTIDASE ERFK_SRFK-RELATED"/>
    <property type="match status" value="1"/>
</dbReference>
<feature type="active site" description="Proton donor/acceptor" evidence="9">
    <location>
        <position position="126"/>
    </location>
</feature>
<dbReference type="PANTHER" id="PTHR30582">
    <property type="entry name" value="L,D-TRANSPEPTIDASE"/>
    <property type="match status" value="1"/>
</dbReference>
<evidence type="ECO:0000256" key="4">
    <source>
        <dbReference type="ARBA" id="ARBA00022679"/>
    </source>
</evidence>
<dbReference type="InterPro" id="IPR005490">
    <property type="entry name" value="LD_TPept_cat_dom"/>
</dbReference>
<dbReference type="EMBL" id="OX458333">
    <property type="protein sequence ID" value="CAI8973386.1"/>
    <property type="molecule type" value="Genomic_DNA"/>
</dbReference>
<dbReference type="Proteomes" id="UP001162030">
    <property type="component" value="Chromosome"/>
</dbReference>
<comment type="pathway">
    <text evidence="1 9">Cell wall biogenesis; peptidoglycan biosynthesis.</text>
</comment>
<evidence type="ECO:0000313" key="12">
    <source>
        <dbReference type="Proteomes" id="UP001162030"/>
    </source>
</evidence>
<evidence type="ECO:0000256" key="9">
    <source>
        <dbReference type="PROSITE-ProRule" id="PRU01373"/>
    </source>
</evidence>
<keyword evidence="4" id="KW-0808">Transferase</keyword>
<comment type="similarity">
    <text evidence="2">Belongs to the YkuD family.</text>
</comment>
<evidence type="ECO:0000256" key="8">
    <source>
        <dbReference type="ARBA" id="ARBA00023316"/>
    </source>
</evidence>
<feature type="domain" description="L,D-TPase catalytic" evidence="10">
    <location>
        <begin position="10"/>
        <end position="166"/>
    </location>
</feature>
<feature type="active site" description="Nucleophile" evidence="9">
    <location>
        <position position="142"/>
    </location>
</feature>
<dbReference type="Gene3D" id="2.40.440.10">
    <property type="entry name" value="L,D-transpeptidase catalytic domain-like"/>
    <property type="match status" value="1"/>
</dbReference>
<keyword evidence="7 9" id="KW-0573">Peptidoglycan synthesis</keyword>
<evidence type="ECO:0000256" key="3">
    <source>
        <dbReference type="ARBA" id="ARBA00022676"/>
    </source>
</evidence>
<accession>A0ABN8XCP8</accession>
<evidence type="ECO:0000256" key="1">
    <source>
        <dbReference type="ARBA" id="ARBA00004752"/>
    </source>
</evidence>
<keyword evidence="5" id="KW-0378">Hydrolase</keyword>
<name>A0ABN8XCP8_9GAMM</name>
<evidence type="ECO:0000256" key="2">
    <source>
        <dbReference type="ARBA" id="ARBA00005992"/>
    </source>
</evidence>
<sequence length="167" mass="18541">MECDCSAPLRYLRVSIPRQELDLIEAGRVVQTWPVSTARNGPGERMGSGCTPRGWHRIRAKIGAGLPLGTVFKGRRPTGEIYDAALEAQFPGRDWILTRILWLGGLEPGFNRYGEVDTTWRYIYIHGSPDSGVNGTPSSHGCIRMKNVDVADLFERVDVGTRVLIES</sequence>
<evidence type="ECO:0000313" key="11">
    <source>
        <dbReference type="EMBL" id="CAI8973386.1"/>
    </source>
</evidence>
<reference evidence="11 12" key="1">
    <citation type="submission" date="2023-03" db="EMBL/GenBank/DDBJ databases">
        <authorList>
            <person name="Pearce D."/>
        </authorList>
    </citation>
    <scope>NUCLEOTIDE SEQUENCE [LARGE SCALE GENOMIC DNA]</scope>
    <source>
        <strain evidence="11">Msz</strain>
    </source>
</reference>
<evidence type="ECO:0000256" key="5">
    <source>
        <dbReference type="ARBA" id="ARBA00022801"/>
    </source>
</evidence>